<dbReference type="GO" id="GO:0045505">
    <property type="term" value="F:dynein intermediate chain binding"/>
    <property type="evidence" value="ECO:0007669"/>
    <property type="project" value="InterPro"/>
</dbReference>
<organism evidence="1 2">
    <name type="scientific">Callorhinchus milii</name>
    <name type="common">Ghost shark</name>
    <dbReference type="NCBI Taxonomy" id="7868"/>
    <lineage>
        <taxon>Eukaryota</taxon>
        <taxon>Metazoa</taxon>
        <taxon>Chordata</taxon>
        <taxon>Craniata</taxon>
        <taxon>Vertebrata</taxon>
        <taxon>Chondrichthyes</taxon>
        <taxon>Holocephali</taxon>
        <taxon>Chimaeriformes</taxon>
        <taxon>Callorhinchidae</taxon>
        <taxon>Callorhinchus</taxon>
    </lineage>
</organism>
<dbReference type="OMA" id="FAMEIYY"/>
<dbReference type="PANTHER" id="PTHR22878">
    <property type="entry name" value="DYNEIN HEAVY CHAIN 6, AXONEMAL-LIKE-RELATED"/>
    <property type="match status" value="1"/>
</dbReference>
<reference evidence="2" key="2">
    <citation type="journal article" date="2007" name="PLoS Biol.">
        <title>Survey sequencing and comparative analysis of the elephant shark (Callorhinchus milii) genome.</title>
        <authorList>
            <person name="Venkatesh B."/>
            <person name="Kirkness E.F."/>
            <person name="Loh Y.H."/>
            <person name="Halpern A.L."/>
            <person name="Lee A.P."/>
            <person name="Johnson J."/>
            <person name="Dandona N."/>
            <person name="Viswanathan L.D."/>
            <person name="Tay A."/>
            <person name="Venter J.C."/>
            <person name="Strausberg R.L."/>
            <person name="Brenner S."/>
        </authorList>
    </citation>
    <scope>NUCLEOTIDE SEQUENCE [LARGE SCALE GENOMIC DNA]</scope>
</reference>
<dbReference type="GO" id="GO:0030286">
    <property type="term" value="C:dynein complex"/>
    <property type="evidence" value="ECO:0007669"/>
    <property type="project" value="InterPro"/>
</dbReference>
<name>A0A4W3HWD1_CALMI</name>
<dbReference type="AlphaFoldDB" id="A0A4W3HWD1"/>
<dbReference type="PANTHER" id="PTHR22878:SF71">
    <property type="entry name" value="DYNEIN, AXONEMAL, HEAVY CHAIN 3"/>
    <property type="match status" value="1"/>
</dbReference>
<dbReference type="GO" id="GO:0007018">
    <property type="term" value="P:microtubule-based movement"/>
    <property type="evidence" value="ECO:0007669"/>
    <property type="project" value="InterPro"/>
</dbReference>
<keyword evidence="2" id="KW-1185">Reference proteome</keyword>
<dbReference type="GO" id="GO:0051959">
    <property type="term" value="F:dynein light intermediate chain binding"/>
    <property type="evidence" value="ECO:0007669"/>
    <property type="project" value="InterPro"/>
</dbReference>
<dbReference type="STRING" id="7868.ENSCMIP00000019177"/>
<dbReference type="Proteomes" id="UP000314986">
    <property type="component" value="Unassembled WGS sequence"/>
</dbReference>
<sequence length="107" mass="12028">MVEKWLLQVEGMMLDSVKHVLQQGVGNYVQVHRKKWVLHWPGQVVICVSTIYWTSEVSEAIRDGKLTDYLKKSNEQISDIVELVRGKLSGGARLTLGALTVIDVHGN</sequence>
<evidence type="ECO:0000313" key="1">
    <source>
        <dbReference type="Ensembl" id="ENSCMIP00000019177.1"/>
    </source>
</evidence>
<reference evidence="1" key="4">
    <citation type="submission" date="2025-08" db="UniProtKB">
        <authorList>
            <consortium name="Ensembl"/>
        </authorList>
    </citation>
    <scope>IDENTIFICATION</scope>
</reference>
<reference evidence="1" key="5">
    <citation type="submission" date="2025-09" db="UniProtKB">
        <authorList>
            <consortium name="Ensembl"/>
        </authorList>
    </citation>
    <scope>IDENTIFICATION</scope>
</reference>
<dbReference type="InterPro" id="IPR026983">
    <property type="entry name" value="DHC"/>
</dbReference>
<evidence type="ECO:0000313" key="2">
    <source>
        <dbReference type="Proteomes" id="UP000314986"/>
    </source>
</evidence>
<protein>
    <submittedName>
        <fullName evidence="1">Uncharacterized protein</fullName>
    </submittedName>
</protein>
<dbReference type="InParanoid" id="A0A4W3HWD1"/>
<accession>A0A4W3HWD1</accession>
<dbReference type="GeneTree" id="ENSGT00940000154959"/>
<dbReference type="Gene3D" id="1.20.58.1120">
    <property type="match status" value="1"/>
</dbReference>
<reference evidence="2" key="1">
    <citation type="journal article" date="2006" name="Science">
        <title>Ancient noncoding elements conserved in the human genome.</title>
        <authorList>
            <person name="Venkatesh B."/>
            <person name="Kirkness E.F."/>
            <person name="Loh Y.H."/>
            <person name="Halpern A.L."/>
            <person name="Lee A.P."/>
            <person name="Johnson J."/>
            <person name="Dandona N."/>
            <person name="Viswanathan L.D."/>
            <person name="Tay A."/>
            <person name="Venter J.C."/>
            <person name="Strausberg R.L."/>
            <person name="Brenner S."/>
        </authorList>
    </citation>
    <scope>NUCLEOTIDE SEQUENCE [LARGE SCALE GENOMIC DNA]</scope>
</reference>
<proteinExistence type="predicted"/>
<dbReference type="Ensembl" id="ENSCMIT00000019540.1">
    <property type="protein sequence ID" value="ENSCMIP00000019177.1"/>
    <property type="gene ID" value="ENSCMIG00000008973.1"/>
</dbReference>
<reference evidence="2" key="3">
    <citation type="journal article" date="2014" name="Nature">
        <title>Elephant shark genome provides unique insights into gnathostome evolution.</title>
        <authorList>
            <consortium name="International Elephant Shark Genome Sequencing Consortium"/>
            <person name="Venkatesh B."/>
            <person name="Lee A.P."/>
            <person name="Ravi V."/>
            <person name="Maurya A.K."/>
            <person name="Lian M.M."/>
            <person name="Swann J.B."/>
            <person name="Ohta Y."/>
            <person name="Flajnik M.F."/>
            <person name="Sutoh Y."/>
            <person name="Kasahara M."/>
            <person name="Hoon S."/>
            <person name="Gangu V."/>
            <person name="Roy S.W."/>
            <person name="Irimia M."/>
            <person name="Korzh V."/>
            <person name="Kondrychyn I."/>
            <person name="Lim Z.W."/>
            <person name="Tay B.H."/>
            <person name="Tohari S."/>
            <person name="Kong K.W."/>
            <person name="Ho S."/>
            <person name="Lorente-Galdos B."/>
            <person name="Quilez J."/>
            <person name="Marques-Bonet T."/>
            <person name="Raney B.J."/>
            <person name="Ingham P.W."/>
            <person name="Tay A."/>
            <person name="Hillier L.W."/>
            <person name="Minx P."/>
            <person name="Boehm T."/>
            <person name="Wilson R.K."/>
            <person name="Brenner S."/>
            <person name="Warren W.C."/>
        </authorList>
    </citation>
    <scope>NUCLEOTIDE SEQUENCE [LARGE SCALE GENOMIC DNA]</scope>
</reference>